<dbReference type="GO" id="GO:0015421">
    <property type="term" value="F:ABC-type oligopeptide transporter activity"/>
    <property type="evidence" value="ECO:0007669"/>
    <property type="project" value="TreeGrafter"/>
</dbReference>
<dbReference type="PANTHER" id="PTHR43394:SF1">
    <property type="entry name" value="ATP-BINDING CASSETTE SUB-FAMILY B MEMBER 10, MITOCHONDRIAL"/>
    <property type="match status" value="1"/>
</dbReference>
<dbReference type="KEGG" id="mrr:Moror_2088"/>
<evidence type="ECO:0000313" key="5">
    <source>
        <dbReference type="Proteomes" id="UP000017559"/>
    </source>
</evidence>
<dbReference type="Proteomes" id="UP000017559">
    <property type="component" value="Unassembled WGS sequence"/>
</dbReference>
<proteinExistence type="predicted"/>
<keyword evidence="5" id="KW-1185">Reference proteome</keyword>
<dbReference type="HOGENOM" id="CLU_000604_1_9_1"/>
<evidence type="ECO:0000313" key="4">
    <source>
        <dbReference type="EMBL" id="ESK83747.1"/>
    </source>
</evidence>
<gene>
    <name evidence="4" type="ORF">Moror_2088</name>
</gene>
<evidence type="ECO:0000259" key="3">
    <source>
        <dbReference type="PROSITE" id="PS50893"/>
    </source>
</evidence>
<dbReference type="PANTHER" id="PTHR43394">
    <property type="entry name" value="ATP-DEPENDENT PERMEASE MDL1, MITOCHONDRIAL"/>
    <property type="match status" value="1"/>
</dbReference>
<name>V2WQA1_MONRO</name>
<dbReference type="EMBL" id="AWSO01001459">
    <property type="protein sequence ID" value="ESK83747.1"/>
    <property type="molecule type" value="Genomic_DNA"/>
</dbReference>
<dbReference type="InterPro" id="IPR039421">
    <property type="entry name" value="Type_1_exporter"/>
</dbReference>
<dbReference type="Gene3D" id="3.40.50.300">
    <property type="entry name" value="P-loop containing nucleotide triphosphate hydrolases"/>
    <property type="match status" value="1"/>
</dbReference>
<dbReference type="InterPro" id="IPR003439">
    <property type="entry name" value="ABC_transporter-like_ATP-bd"/>
</dbReference>
<evidence type="ECO:0000256" key="2">
    <source>
        <dbReference type="ARBA" id="ARBA00022840"/>
    </source>
</evidence>
<evidence type="ECO:0000256" key="1">
    <source>
        <dbReference type="ARBA" id="ARBA00022741"/>
    </source>
</evidence>
<keyword evidence="2" id="KW-0067">ATP-binding</keyword>
<dbReference type="Pfam" id="PF00005">
    <property type="entry name" value="ABC_tran"/>
    <property type="match status" value="1"/>
</dbReference>
<protein>
    <submittedName>
        <fullName evidence="4">Abc transporter</fullName>
    </submittedName>
</protein>
<dbReference type="InterPro" id="IPR027417">
    <property type="entry name" value="P-loop_NTPase"/>
</dbReference>
<organism evidence="4 5">
    <name type="scientific">Moniliophthora roreri (strain MCA 2997)</name>
    <name type="common">Cocoa frosty pod rot fungus</name>
    <name type="synonym">Crinipellis roreri</name>
    <dbReference type="NCBI Taxonomy" id="1381753"/>
    <lineage>
        <taxon>Eukaryota</taxon>
        <taxon>Fungi</taxon>
        <taxon>Dikarya</taxon>
        <taxon>Basidiomycota</taxon>
        <taxon>Agaricomycotina</taxon>
        <taxon>Agaricomycetes</taxon>
        <taxon>Agaricomycetidae</taxon>
        <taxon>Agaricales</taxon>
        <taxon>Marasmiineae</taxon>
        <taxon>Marasmiaceae</taxon>
        <taxon>Moniliophthora</taxon>
    </lineage>
</organism>
<dbReference type="SMART" id="SM00382">
    <property type="entry name" value="AAA"/>
    <property type="match status" value="1"/>
</dbReference>
<feature type="domain" description="ABC transporter" evidence="3">
    <location>
        <begin position="24"/>
        <end position="291"/>
    </location>
</feature>
<dbReference type="SUPFAM" id="SSF52540">
    <property type="entry name" value="P-loop containing nucleoside triphosphate hydrolases"/>
    <property type="match status" value="1"/>
</dbReference>
<sequence>MARVIQDGDLAYPNEKESLEGMSFELRNVSFSYPGSDKKALDNVSFRINPGQLVVVVGANGSGKSTFVNVLTRLYDCSSGQILVDGEDIKRFKITDFRHATATLTQEHHLFPLSIAENIGLGYPEAVKNRRMIMQAARQGGAEGIIQKLDQGLDTVLDPVTVQYTALVDENGNSALSAEGKKLKKSHQVSGGEKQRLVAARTFMRFNSNKIKFVAVDEPSSALDPEGELELFNNLRAARIGKTMLFVTHRFGPLTKYADQILCMKDGKVVESGHHLELMNKKGEYFKMYNIQARAFDSGEKL</sequence>
<dbReference type="OrthoDB" id="6500128at2759"/>
<dbReference type="STRING" id="1381753.V2WQA1"/>
<comment type="caution">
    <text evidence="4">The sequence shown here is derived from an EMBL/GenBank/DDBJ whole genome shotgun (WGS) entry which is preliminary data.</text>
</comment>
<dbReference type="AlphaFoldDB" id="V2WQA1"/>
<dbReference type="GO" id="GO:0005524">
    <property type="term" value="F:ATP binding"/>
    <property type="evidence" value="ECO:0007669"/>
    <property type="project" value="UniProtKB-KW"/>
</dbReference>
<dbReference type="GO" id="GO:0016887">
    <property type="term" value="F:ATP hydrolysis activity"/>
    <property type="evidence" value="ECO:0007669"/>
    <property type="project" value="InterPro"/>
</dbReference>
<accession>V2WQA1</accession>
<dbReference type="InterPro" id="IPR003593">
    <property type="entry name" value="AAA+_ATPase"/>
</dbReference>
<dbReference type="PROSITE" id="PS50893">
    <property type="entry name" value="ABC_TRANSPORTER_2"/>
    <property type="match status" value="1"/>
</dbReference>
<reference evidence="4 5" key="1">
    <citation type="journal article" date="2014" name="BMC Genomics">
        <title>Genome and secretome analysis of the hemibiotrophic fungal pathogen, Moniliophthora roreri, which causes frosty pod rot disease of cacao: mechanisms of the biotrophic and necrotrophic phases.</title>
        <authorList>
            <person name="Meinhardt L.W."/>
            <person name="Costa G.G.L."/>
            <person name="Thomazella D.P.T."/>
            <person name="Teixeira P.J.P.L."/>
            <person name="Carazzolle M.F."/>
            <person name="Schuster S.C."/>
            <person name="Carlson J.E."/>
            <person name="Guiltinan M.J."/>
            <person name="Mieczkowski P."/>
            <person name="Farmer A."/>
            <person name="Ramaraj T."/>
            <person name="Crozier J."/>
            <person name="Davis R.E."/>
            <person name="Shao J."/>
            <person name="Melnick R.L."/>
            <person name="Pereira G.A.G."/>
            <person name="Bailey B.A."/>
        </authorList>
    </citation>
    <scope>NUCLEOTIDE SEQUENCE [LARGE SCALE GENOMIC DNA]</scope>
    <source>
        <strain evidence="4 5">MCA 2997</strain>
    </source>
</reference>
<keyword evidence="1" id="KW-0547">Nucleotide-binding</keyword>